<evidence type="ECO:0000259" key="3">
    <source>
        <dbReference type="Pfam" id="PF04355"/>
    </source>
</evidence>
<dbReference type="Gene3D" id="3.30.1450.10">
    <property type="match status" value="1"/>
</dbReference>
<dbReference type="NCBIfam" id="NF008423">
    <property type="entry name" value="PRK11251.1"/>
    <property type="match status" value="1"/>
</dbReference>
<accession>A0A443ZH70</accession>
<feature type="domain" description="Outer membrane protein assembly factor BamE" evidence="3">
    <location>
        <begin position="25"/>
        <end position="90"/>
    </location>
</feature>
<organism evidence="4 5">
    <name type="scientific">Pseudomonas alkylphenolica</name>
    <dbReference type="NCBI Taxonomy" id="237609"/>
    <lineage>
        <taxon>Bacteria</taxon>
        <taxon>Pseudomonadati</taxon>
        <taxon>Pseudomonadota</taxon>
        <taxon>Gammaproteobacteria</taxon>
        <taxon>Pseudomonadales</taxon>
        <taxon>Pseudomonadaceae</taxon>
        <taxon>Pseudomonas</taxon>
    </lineage>
</organism>
<dbReference type="GO" id="GO:0019867">
    <property type="term" value="C:outer membrane"/>
    <property type="evidence" value="ECO:0007669"/>
    <property type="project" value="InterPro"/>
</dbReference>
<keyword evidence="2" id="KW-0472">Membrane</keyword>
<dbReference type="InterPro" id="IPR037873">
    <property type="entry name" value="BamE-like"/>
</dbReference>
<dbReference type="EMBL" id="QJRG01000049">
    <property type="protein sequence ID" value="RWU18212.1"/>
    <property type="molecule type" value="Genomic_DNA"/>
</dbReference>
<dbReference type="OrthoDB" id="7003922at2"/>
<dbReference type="RefSeq" id="WP_128326323.1">
    <property type="nucleotide sequence ID" value="NZ_QJRG01000049.1"/>
</dbReference>
<dbReference type="Pfam" id="PF04355">
    <property type="entry name" value="BamE"/>
    <property type="match status" value="1"/>
</dbReference>
<evidence type="ECO:0000256" key="1">
    <source>
        <dbReference type="ARBA" id="ARBA00022729"/>
    </source>
</evidence>
<evidence type="ECO:0000313" key="4">
    <source>
        <dbReference type="EMBL" id="RWU18212.1"/>
    </source>
</evidence>
<dbReference type="InterPro" id="IPR007450">
    <property type="entry name" value="BamE_dom"/>
</dbReference>
<sequence length="122" mass="13653">MNTLQLLVGVALAAVGGCFGNPVIYHDQPLVAHVENGMSKRQVLELGGPPLKTTQRTEHPGTCNDYRFRHNGQSQPYLVSFDSNDRVDHKDFFTCADWEAEQKNAKIPFYMDPGYGRVQSGR</sequence>
<proteinExistence type="predicted"/>
<name>A0A443ZH70_9PSED</name>
<reference evidence="4 5" key="1">
    <citation type="submission" date="2018-06" db="EMBL/GenBank/DDBJ databases">
        <title>Bacteria isolated from soil of Wuhan.</title>
        <authorList>
            <person name="Wei X."/>
            <person name="Chunhua H."/>
        </authorList>
    </citation>
    <scope>NUCLEOTIDE SEQUENCE [LARGE SCALE GENOMIC DNA]</scope>
    <source>
        <strain evidence="5">xwS2</strain>
    </source>
</reference>
<comment type="caution">
    <text evidence="4">The sequence shown here is derived from an EMBL/GenBank/DDBJ whole genome shotgun (WGS) entry which is preliminary data.</text>
</comment>
<keyword evidence="4" id="KW-0449">Lipoprotein</keyword>
<dbReference type="AlphaFoldDB" id="A0A443ZH70"/>
<evidence type="ECO:0000256" key="2">
    <source>
        <dbReference type="ARBA" id="ARBA00023136"/>
    </source>
</evidence>
<protein>
    <submittedName>
        <fullName evidence="4">Osmotically-inducible lipoprotein OsmE</fullName>
    </submittedName>
</protein>
<gene>
    <name evidence="4" type="ORF">DM813_26535</name>
</gene>
<keyword evidence="1" id="KW-0732">Signal</keyword>
<evidence type="ECO:0000313" key="5">
    <source>
        <dbReference type="Proteomes" id="UP000288983"/>
    </source>
</evidence>
<dbReference type="Proteomes" id="UP000288983">
    <property type="component" value="Unassembled WGS sequence"/>
</dbReference>